<dbReference type="Gramene" id="TraesCS4A03G1163800.1">
    <property type="protein sequence ID" value="TraesCS4A03G1163800.1.CDS"/>
    <property type="gene ID" value="TraesCS4A03G1163800"/>
</dbReference>
<dbReference type="Gene3D" id="3.80.10.10">
    <property type="entry name" value="Ribonuclease Inhibitor"/>
    <property type="match status" value="1"/>
</dbReference>
<dbReference type="Proteomes" id="UP000019116">
    <property type="component" value="Chromosome 4A"/>
</dbReference>
<feature type="domain" description="At1g61320/AtMIF1 LRR" evidence="1">
    <location>
        <begin position="36"/>
        <end position="382"/>
    </location>
</feature>
<dbReference type="InterPro" id="IPR055357">
    <property type="entry name" value="LRR_At1g61320_AtMIF1"/>
</dbReference>
<organism evidence="2">
    <name type="scientific">Triticum aestivum</name>
    <name type="common">Wheat</name>
    <dbReference type="NCBI Taxonomy" id="4565"/>
    <lineage>
        <taxon>Eukaryota</taxon>
        <taxon>Viridiplantae</taxon>
        <taxon>Streptophyta</taxon>
        <taxon>Embryophyta</taxon>
        <taxon>Tracheophyta</taxon>
        <taxon>Spermatophyta</taxon>
        <taxon>Magnoliopsida</taxon>
        <taxon>Liliopsida</taxon>
        <taxon>Poales</taxon>
        <taxon>Poaceae</taxon>
        <taxon>BOP clade</taxon>
        <taxon>Pooideae</taxon>
        <taxon>Triticodae</taxon>
        <taxon>Triticeae</taxon>
        <taxon>Triticinae</taxon>
        <taxon>Triticum</taxon>
    </lineage>
</organism>
<dbReference type="Gramene" id="TraesCS4A02G462700.1">
    <property type="protein sequence ID" value="TraesCS4A02G462700.1"/>
    <property type="gene ID" value="TraesCS4A02G462700"/>
</dbReference>
<dbReference type="OMA" id="WRLDTGC"/>
<gene>
    <name evidence="2" type="primary">LOC123083475</name>
</gene>
<name>A0A3B6I312_WHEAT</name>
<dbReference type="RefSeq" id="XP_044361447.1">
    <property type="nucleotide sequence ID" value="XM_044505512.1"/>
</dbReference>
<dbReference type="AlphaFoldDB" id="A0A3B6I312"/>
<dbReference type="PANTHER" id="PTHR34145:SF76">
    <property type="entry name" value="FBD DOMAIN-CONTAINING PROTEIN"/>
    <property type="match status" value="1"/>
</dbReference>
<dbReference type="GeneID" id="123083475"/>
<dbReference type="SUPFAM" id="SSF52047">
    <property type="entry name" value="RNI-like"/>
    <property type="match status" value="1"/>
</dbReference>
<proteinExistence type="predicted"/>
<protein>
    <recommendedName>
        <fullName evidence="1">At1g61320/AtMIF1 LRR domain-containing protein</fullName>
    </recommendedName>
</protein>
<evidence type="ECO:0000313" key="3">
    <source>
        <dbReference type="Proteomes" id="UP000019116"/>
    </source>
</evidence>
<dbReference type="Pfam" id="PF23622">
    <property type="entry name" value="LRR_At1g61320_AtMIF1"/>
    <property type="match status" value="1"/>
</dbReference>
<evidence type="ECO:0000259" key="1">
    <source>
        <dbReference type="Pfam" id="PF23622"/>
    </source>
</evidence>
<dbReference type="PANTHER" id="PTHR34145">
    <property type="entry name" value="OS02G0105600 PROTEIN"/>
    <property type="match status" value="1"/>
</dbReference>
<dbReference type="OrthoDB" id="594804at2759"/>
<reference evidence="2" key="1">
    <citation type="submission" date="2018-08" db="EMBL/GenBank/DDBJ databases">
        <authorList>
            <person name="Rossello M."/>
        </authorList>
    </citation>
    <scope>NUCLEOTIDE SEQUENCE [LARGE SCALE GENOMIC DNA]</scope>
    <source>
        <strain evidence="2">cv. Chinese Spring</strain>
    </source>
</reference>
<accession>A0A3B6I312</accession>
<evidence type="ECO:0000313" key="2">
    <source>
        <dbReference type="EnsemblPlants" id="TraesCS4A02G462700.1"/>
    </source>
</evidence>
<sequence length="395" mass="45233">MFRPRSPAQGEEDFVRNVDSVLRQLSPTDPRDKFALEFRFIQSKVECHVDQWVAFCAASTAKDIVFDFNPGSWGTYWFSFPLKHFRNGSPAIRSLHLMSVDLYPPVVPPDFRGFTNLRELKLDSVLGDIHCLLLPAFSVLEWLSITRCTLHSFSTSQPLGRLRYMCVQYCHMHELEVQAPNLAKFEFASFEVHPVFVLDECLDIQEVTVTVLTEEDVFDYAFAKLPAGGMSYARKLSMRIAIDTQVLQFAGCPSSFINLKHLILTMHVRVRYDSTSGILRLASLLELAPVLEQLELHMECQYSEGVENMWLKEWPLPIQPHDHLKTVHMSGVYGNIDLLNLALHFARCAMVLERMVIGPMVKKNYVMTRDSLEEGQQMAREHLRGKGFDGILTFL</sequence>
<dbReference type="InterPro" id="IPR053772">
    <property type="entry name" value="At1g61320/At1g61330-like"/>
</dbReference>
<keyword evidence="3" id="KW-1185">Reference proteome</keyword>
<dbReference type="Gramene" id="TraesNOR4A03G02230510.1">
    <property type="protein sequence ID" value="TraesNOR4A03G02230510.1"/>
    <property type="gene ID" value="TraesNOR4A03G02230510"/>
</dbReference>
<reference evidence="2" key="2">
    <citation type="submission" date="2018-10" db="UniProtKB">
        <authorList>
            <consortium name="EnsemblPlants"/>
        </authorList>
    </citation>
    <scope>IDENTIFICATION</scope>
</reference>
<dbReference type="EnsemblPlants" id="TraesCS4A02G462700.1">
    <property type="protein sequence ID" value="TraesCS4A02G462700.1"/>
    <property type="gene ID" value="TraesCS4A02G462700"/>
</dbReference>
<dbReference type="KEGG" id="taes:123083475"/>
<dbReference type="InterPro" id="IPR032675">
    <property type="entry name" value="LRR_dom_sf"/>
</dbReference>